<dbReference type="Proteomes" id="UP000188268">
    <property type="component" value="Unassembled WGS sequence"/>
</dbReference>
<proteinExistence type="predicted"/>
<gene>
    <name evidence="2" type="ORF">CCACVL1_02246</name>
</gene>
<evidence type="ECO:0008006" key="4">
    <source>
        <dbReference type="Google" id="ProtNLM"/>
    </source>
</evidence>
<evidence type="ECO:0000313" key="2">
    <source>
        <dbReference type="EMBL" id="OMP03845.1"/>
    </source>
</evidence>
<dbReference type="Gramene" id="OMP03845">
    <property type="protein sequence ID" value="OMP03845"/>
    <property type="gene ID" value="CCACVL1_02246"/>
</dbReference>
<evidence type="ECO:0000256" key="1">
    <source>
        <dbReference type="SAM" id="Coils"/>
    </source>
</evidence>
<accession>A0A1R3K9R3</accession>
<dbReference type="AlphaFoldDB" id="A0A1R3K9R3"/>
<evidence type="ECO:0000313" key="3">
    <source>
        <dbReference type="Proteomes" id="UP000188268"/>
    </source>
</evidence>
<organism evidence="2 3">
    <name type="scientific">Corchorus capsularis</name>
    <name type="common">Jute</name>
    <dbReference type="NCBI Taxonomy" id="210143"/>
    <lineage>
        <taxon>Eukaryota</taxon>
        <taxon>Viridiplantae</taxon>
        <taxon>Streptophyta</taxon>
        <taxon>Embryophyta</taxon>
        <taxon>Tracheophyta</taxon>
        <taxon>Spermatophyta</taxon>
        <taxon>Magnoliopsida</taxon>
        <taxon>eudicotyledons</taxon>
        <taxon>Gunneridae</taxon>
        <taxon>Pentapetalae</taxon>
        <taxon>rosids</taxon>
        <taxon>malvids</taxon>
        <taxon>Malvales</taxon>
        <taxon>Malvaceae</taxon>
        <taxon>Grewioideae</taxon>
        <taxon>Apeibeae</taxon>
        <taxon>Corchorus</taxon>
    </lineage>
</organism>
<keyword evidence="3" id="KW-1185">Reference proteome</keyword>
<sequence length="196" mass="23979">MKQQGSKLEEEIERRERLVIQRFEEIRAKEEESERKCRDLELVKKGYDESLKQNQVEELKQREEWGLKGGFEKLCQDFELEKKDFEECCKKLEFSLKQCKQQFRKYEQQRIELKSTEKLLKDKLEEVERKEEEVGLKENSFEKLCQDFELEKKGFEERYREVKCRVLCYCILHLEEGQQQGVILSLFRSFVWRNDI</sequence>
<reference evidence="2 3" key="1">
    <citation type="submission" date="2013-09" db="EMBL/GenBank/DDBJ databases">
        <title>Corchorus capsularis genome sequencing.</title>
        <authorList>
            <person name="Alam M."/>
            <person name="Haque M.S."/>
            <person name="Islam M.S."/>
            <person name="Emdad E.M."/>
            <person name="Islam M.M."/>
            <person name="Ahmed B."/>
            <person name="Halim A."/>
            <person name="Hossen Q.M.M."/>
            <person name="Hossain M.Z."/>
            <person name="Ahmed R."/>
            <person name="Khan M.M."/>
            <person name="Islam R."/>
            <person name="Rashid M.M."/>
            <person name="Khan S.A."/>
            <person name="Rahman M.S."/>
            <person name="Alam M."/>
        </authorList>
    </citation>
    <scope>NUCLEOTIDE SEQUENCE [LARGE SCALE GENOMIC DNA]</scope>
    <source>
        <strain evidence="3">cv. CVL-1</strain>
        <tissue evidence="2">Whole seedling</tissue>
    </source>
</reference>
<dbReference type="EMBL" id="AWWV01005923">
    <property type="protein sequence ID" value="OMP03845.1"/>
    <property type="molecule type" value="Genomic_DNA"/>
</dbReference>
<name>A0A1R3K9R3_COCAP</name>
<protein>
    <recommendedName>
        <fullName evidence="4">Frigida-like protein</fullName>
    </recommendedName>
</protein>
<feature type="coiled-coil region" evidence="1">
    <location>
        <begin position="89"/>
        <end position="165"/>
    </location>
</feature>
<comment type="caution">
    <text evidence="2">The sequence shown here is derived from an EMBL/GenBank/DDBJ whole genome shotgun (WGS) entry which is preliminary data.</text>
</comment>
<keyword evidence="1" id="KW-0175">Coiled coil</keyword>